<dbReference type="OrthoDB" id="422059at2759"/>
<organism evidence="1 2">
    <name type="scientific">Seminavis robusta</name>
    <dbReference type="NCBI Taxonomy" id="568900"/>
    <lineage>
        <taxon>Eukaryota</taxon>
        <taxon>Sar</taxon>
        <taxon>Stramenopiles</taxon>
        <taxon>Ochrophyta</taxon>
        <taxon>Bacillariophyta</taxon>
        <taxon>Bacillariophyceae</taxon>
        <taxon>Bacillariophycidae</taxon>
        <taxon>Naviculales</taxon>
        <taxon>Naviculaceae</taxon>
        <taxon>Seminavis</taxon>
    </lineage>
</organism>
<gene>
    <name evidence="1" type="ORF">SEMRO_652_G181820.1</name>
</gene>
<dbReference type="Proteomes" id="UP001153069">
    <property type="component" value="Unassembled WGS sequence"/>
</dbReference>
<dbReference type="AlphaFoldDB" id="A0A9N8E883"/>
<name>A0A9N8E883_9STRA</name>
<reference evidence="1" key="1">
    <citation type="submission" date="2020-06" db="EMBL/GenBank/DDBJ databases">
        <authorList>
            <consortium name="Plant Systems Biology data submission"/>
        </authorList>
    </citation>
    <scope>NUCLEOTIDE SEQUENCE</scope>
    <source>
        <strain evidence="1">D6</strain>
    </source>
</reference>
<keyword evidence="2" id="KW-1185">Reference proteome</keyword>
<proteinExistence type="predicted"/>
<comment type="caution">
    <text evidence="1">The sequence shown here is derived from an EMBL/GenBank/DDBJ whole genome shotgun (WGS) entry which is preliminary data.</text>
</comment>
<sequence>MESVDVVGGVPSLEEPTPIRADRKEGLFVLRPKDQLLGITVRDGINRDDFRYQERVRDAPFRIGTLVWYVANGVKSRFDWYIPTTILDYNVDDHGQVTSYVLDIPSVRDPRTGQIVRLLNALNGTEHIIQEFEKASPAFLLGRWDMRIPSRPLLLEGKRISRRDQVAECDVVLQDGKDPILWGISYQQLAQIAEHPKFRRGQSKRINGKWTGGGMTMYEVVEEIIKPATAGRGVGYALYLNRKRPLRANFMISHAWGEDYEHFLKALGQLGSQGPFWICATAIYQNDDIESMTIEKQLGSKPQNGPFATVIRETSRMIVVSTPQCEIYCRLWCVYEIFCAVAVNAAIELLYFSATSGISSPVGSLGKAFYSNGLEMANVVIETSQAERGKV</sequence>
<evidence type="ECO:0000313" key="1">
    <source>
        <dbReference type="EMBL" id="CAB9514426.1"/>
    </source>
</evidence>
<accession>A0A9N8E883</accession>
<dbReference type="EMBL" id="CAICTM010000651">
    <property type="protein sequence ID" value="CAB9514426.1"/>
    <property type="molecule type" value="Genomic_DNA"/>
</dbReference>
<protein>
    <submittedName>
        <fullName evidence="1">Uncharacterized protein</fullName>
    </submittedName>
</protein>
<evidence type="ECO:0000313" key="2">
    <source>
        <dbReference type="Proteomes" id="UP001153069"/>
    </source>
</evidence>